<dbReference type="EMBL" id="CM001023">
    <property type="protein sequence ID" value="EAZ82919.1"/>
    <property type="molecule type" value="Genomic_DNA"/>
</dbReference>
<dbReference type="HOGENOM" id="CLU_104584_1_0_10"/>
<keyword evidence="2" id="KW-1185">Reference proteome</keyword>
<protein>
    <recommendedName>
        <fullName evidence="3">Lipoprotein</fullName>
    </recommendedName>
</protein>
<evidence type="ECO:0008006" key="3">
    <source>
        <dbReference type="Google" id="ProtNLM"/>
    </source>
</evidence>
<dbReference type="STRING" id="388413.ALPR1_11900"/>
<dbReference type="Pfam" id="PF20329">
    <property type="entry name" value="DUF6624"/>
    <property type="match status" value="1"/>
</dbReference>
<dbReference type="InterPro" id="IPR046732">
    <property type="entry name" value="DUF6624"/>
</dbReference>
<reference evidence="1 2" key="1">
    <citation type="journal article" date="2011" name="J. Bacteriol.">
        <title>Complete genome sequence of Algoriphagus sp. PR1, bacterial prey of a colony-forming choanoflagellate.</title>
        <authorList>
            <person name="Alegado R.A."/>
            <person name="Ferriera S."/>
            <person name="Nusbaum C."/>
            <person name="Young S.K."/>
            <person name="Zeng Q."/>
            <person name="Imamovic A."/>
            <person name="Fairclough S.R."/>
            <person name="King N."/>
        </authorList>
    </citation>
    <scope>NUCLEOTIDE SEQUENCE [LARGE SCALE GENOMIC DNA]</scope>
    <source>
        <strain evidence="1 2">PR1</strain>
    </source>
</reference>
<organism evidence="1 2">
    <name type="scientific">Algoriphagus machipongonensis</name>
    <dbReference type="NCBI Taxonomy" id="388413"/>
    <lineage>
        <taxon>Bacteria</taxon>
        <taxon>Pseudomonadati</taxon>
        <taxon>Bacteroidota</taxon>
        <taxon>Cytophagia</taxon>
        <taxon>Cytophagales</taxon>
        <taxon>Cyclobacteriaceae</taxon>
        <taxon>Algoriphagus</taxon>
    </lineage>
</organism>
<name>A3HSV1_9BACT</name>
<comment type="caution">
    <text evidence="1">The sequence shown here is derived from an EMBL/GenBank/DDBJ whole genome shotgun (WGS) entry which is preliminary data.</text>
</comment>
<gene>
    <name evidence="1" type="ORF">ALPR1_11900</name>
</gene>
<evidence type="ECO:0000313" key="2">
    <source>
        <dbReference type="Proteomes" id="UP000003919"/>
    </source>
</evidence>
<dbReference type="RefSeq" id="WP_008200793.1">
    <property type="nucleotide sequence ID" value="NZ_CM001023.1"/>
</dbReference>
<sequence length="234" mass="27428">MKLINLFTLIILLTVASCNQGKRVTEMEQPDSSNNIDQEYLVALLDTIWKNEQDPIQLRDSLGKVYGYESEEFQEQNEIYHRNHDINEKKILEILDTQGWPSQKIIGEQGNLTICNVLQHSGLEVRKKYLPMMKKAVEEKELAPRLFARAEDRLATDRGDLQIYGGQIKYYPETKSFDVWPIMDPANVDQRRAEIGMVPMTEFLSNLRNPLKWDLEKQIKRTEEFLKEKQTMKH</sequence>
<dbReference type="EMBL" id="AAXU02000001">
    <property type="protein sequence ID" value="EAZ82919.1"/>
    <property type="molecule type" value="Genomic_DNA"/>
</dbReference>
<dbReference type="Proteomes" id="UP000003919">
    <property type="component" value="Chromosome"/>
</dbReference>
<dbReference type="AlphaFoldDB" id="A3HSV1"/>
<dbReference type="eggNOG" id="COG2259">
    <property type="taxonomic scope" value="Bacteria"/>
</dbReference>
<evidence type="ECO:0000313" key="1">
    <source>
        <dbReference type="EMBL" id="EAZ82919.1"/>
    </source>
</evidence>
<dbReference type="PROSITE" id="PS51257">
    <property type="entry name" value="PROKAR_LIPOPROTEIN"/>
    <property type="match status" value="1"/>
</dbReference>
<accession>A3HSV1</accession>
<proteinExistence type="predicted"/>